<evidence type="ECO:0000313" key="1">
    <source>
        <dbReference type="EMBL" id="KAG1546586.1"/>
    </source>
</evidence>
<organism evidence="1 2">
    <name type="scientific">Rhizopus oryzae</name>
    <name type="common">Mucormycosis agent</name>
    <name type="synonym">Rhizopus arrhizus var. delemar</name>
    <dbReference type="NCBI Taxonomy" id="64495"/>
    <lineage>
        <taxon>Eukaryota</taxon>
        <taxon>Fungi</taxon>
        <taxon>Fungi incertae sedis</taxon>
        <taxon>Mucoromycota</taxon>
        <taxon>Mucoromycotina</taxon>
        <taxon>Mucoromycetes</taxon>
        <taxon>Mucorales</taxon>
        <taxon>Mucorineae</taxon>
        <taxon>Rhizopodaceae</taxon>
        <taxon>Rhizopus</taxon>
    </lineage>
</organism>
<comment type="caution">
    <text evidence="1">The sequence shown here is derived from an EMBL/GenBank/DDBJ whole genome shotgun (WGS) entry which is preliminary data.</text>
</comment>
<dbReference type="AlphaFoldDB" id="A0A9P6YEP8"/>
<gene>
    <name evidence="1" type="ORF">G6F51_004796</name>
</gene>
<dbReference type="EMBL" id="JAANIT010000551">
    <property type="protein sequence ID" value="KAG1546586.1"/>
    <property type="molecule type" value="Genomic_DNA"/>
</dbReference>
<reference evidence="1" key="1">
    <citation type="journal article" date="2020" name="Microb. Genom.">
        <title>Genetic diversity of clinical and environmental Mucorales isolates obtained from an investigation of mucormycosis cases among solid organ transplant recipients.</title>
        <authorList>
            <person name="Nguyen M.H."/>
            <person name="Kaul D."/>
            <person name="Muto C."/>
            <person name="Cheng S.J."/>
            <person name="Richter R.A."/>
            <person name="Bruno V.M."/>
            <person name="Liu G."/>
            <person name="Beyhan S."/>
            <person name="Sundermann A.J."/>
            <person name="Mounaud S."/>
            <person name="Pasculle A.W."/>
            <person name="Nierman W.C."/>
            <person name="Driscoll E."/>
            <person name="Cumbie R."/>
            <person name="Clancy C.J."/>
            <person name="Dupont C.L."/>
        </authorList>
    </citation>
    <scope>NUCLEOTIDE SEQUENCE</scope>
    <source>
        <strain evidence="1">GL16</strain>
    </source>
</reference>
<sequence>MAIHKVNLKTWTEQGCVVIGFARKSINPHVKDDIRVKNIQTMIEIFREKSGADIISSLQQCSGDTQDMLKNIRVQNAPVVIVCLTYAGFTTDLNILKEFIRGHNNITCIVIDDYANKNQFRVHSRVEILNKPCIAETFIGQRSK</sequence>
<name>A0A9P6YEP8_RHIOR</name>
<protein>
    <submittedName>
        <fullName evidence="1">Uncharacterized protein</fullName>
    </submittedName>
</protein>
<evidence type="ECO:0000313" key="2">
    <source>
        <dbReference type="Proteomes" id="UP000717996"/>
    </source>
</evidence>
<accession>A0A9P6YEP8</accession>
<dbReference type="OrthoDB" id="2208184at2759"/>
<proteinExistence type="predicted"/>
<dbReference type="Proteomes" id="UP000717996">
    <property type="component" value="Unassembled WGS sequence"/>
</dbReference>